<dbReference type="Proteomes" id="UP000092462">
    <property type="component" value="Unassembled WGS sequence"/>
</dbReference>
<organism evidence="1 2">
    <name type="scientific">Phlebotomus papatasi</name>
    <name type="common">Sandfly</name>
    <dbReference type="NCBI Taxonomy" id="29031"/>
    <lineage>
        <taxon>Eukaryota</taxon>
        <taxon>Metazoa</taxon>
        <taxon>Ecdysozoa</taxon>
        <taxon>Arthropoda</taxon>
        <taxon>Hexapoda</taxon>
        <taxon>Insecta</taxon>
        <taxon>Pterygota</taxon>
        <taxon>Neoptera</taxon>
        <taxon>Endopterygota</taxon>
        <taxon>Diptera</taxon>
        <taxon>Nematocera</taxon>
        <taxon>Psychodoidea</taxon>
        <taxon>Psychodidae</taxon>
        <taxon>Phlebotomus</taxon>
        <taxon>Phlebotomus</taxon>
    </lineage>
</organism>
<proteinExistence type="predicted"/>
<sequence length="44" mass="4872">MNFITIFLIIAIAQAQAKDAVNAAKDPQLTVLSNFGDHEHQVNY</sequence>
<evidence type="ECO:0000313" key="1">
    <source>
        <dbReference type="EnsemblMetazoa" id="PPAI003076-PA"/>
    </source>
</evidence>
<dbReference type="VEuPathDB" id="VectorBase:PPAI003076"/>
<evidence type="ECO:0000313" key="2">
    <source>
        <dbReference type="Proteomes" id="UP000092462"/>
    </source>
</evidence>
<dbReference type="EMBL" id="AJVK01026011">
    <property type="status" value="NOT_ANNOTATED_CDS"/>
    <property type="molecule type" value="Genomic_DNA"/>
</dbReference>
<dbReference type="AlphaFoldDB" id="A0A1B0D6G7"/>
<keyword evidence="2" id="KW-1185">Reference proteome</keyword>
<dbReference type="EnsemblMetazoa" id="PPAI003076-RA">
    <property type="protein sequence ID" value="PPAI003076-PA"/>
    <property type="gene ID" value="PPAI003076"/>
</dbReference>
<accession>A0A1B0D6G7</accession>
<dbReference type="EMBL" id="AJVK01026010">
    <property type="status" value="NOT_ANNOTATED_CDS"/>
    <property type="molecule type" value="Genomic_DNA"/>
</dbReference>
<reference evidence="1" key="1">
    <citation type="submission" date="2022-08" db="UniProtKB">
        <authorList>
            <consortium name="EnsemblMetazoa"/>
        </authorList>
    </citation>
    <scope>IDENTIFICATION</scope>
    <source>
        <strain evidence="1">Israel</strain>
    </source>
</reference>
<protein>
    <submittedName>
        <fullName evidence="1">Uncharacterized protein</fullName>
    </submittedName>
</protein>
<name>A0A1B0D6G7_PHLPP</name>